<dbReference type="InterPro" id="IPR002885">
    <property type="entry name" value="PPR_rpt"/>
</dbReference>
<keyword evidence="5" id="KW-1185">Reference proteome</keyword>
<feature type="compositionally biased region" description="Polar residues" evidence="3">
    <location>
        <begin position="97"/>
        <end position="108"/>
    </location>
</feature>
<sequence length="1024" mass="115141">MKRALTSGRSMKSLAVLGYRDGTTRRGLTSRFNCHHDLFSSDGGTMSVCTSSVWMRRRPLSPVFRIPTTLQPNPSSSFRTFSTATDESVSGIPESSPHLNDQRPSMLQQTTSRLNEAPVGSLDDQLWSEAHYSILAWMEPSTDKAFVAQGLSQSLILLDRLLQEEIYCMITKVEKEDSSTTAPQQLSIPTFFQTNLLNLVVNHWRKCIQNGEWDLSKEISSSVEDTELHPKKLLQRIFRYQEASKHLQPDFQTFAMVLDAISSLVTVSSSVSANAILSGLNPDKESDLMVLVDDIMERLIDNARGMDSSDEFPNPMRPNVVVFSSAMNAWVKSGRVEAPSKVEDLLKQMKMLHQAFPQLEDMKPNQVTYGTAIDAWAKFGDVAKVQELMQEMNLESRNTGDEAMKPGIMAFTGYLVALSKQGRMDEAEDVLRQMEDLYESGELDEPPSVVSYSTVLDGYARSTEPGAPLRAESLLREMLDKHRNGVSTVAPNAVSFNSVIFSHMKSGNIQAAESLLRQMHDEYIRSGNKDIRPTLETYSSVLSGLARTRRRDAGERAEKLFHDVKNMARSGDLDKAPDLVLYNTVLDCWAKSNWSKSPDKAKCFLNTMIADGVTPDVISFNTVIHSMANAGRFREAEDMLEEMKEVGVQPNTVTFNTVLAAYVNAVSSKSKKGKRSPSDNENLTERFQRLFDDLKKNRRDTLDVVTYNTVLNFYSHAGDPEKALGLLEEMLAPNSCVSPDVFSLNTVIGAWANSGQEDAPERAEAVFDQVLLQNKQRQILPNTVTFNSVMSTWTKSRRPEAAERCQHLFDLMMMDNEVHVEPDNVTFNILIHAWSLSPDEKAPEHAERAYGEMKRRCDDGDGRFFSNARTFGALINVWSKSKRPNAGEMAEFYLRLLIQNSGEQRNVRQMPRVHEFTCTIRAWANSSDPRAPYKADEILFLLLQQVEQGNEYAMPDKRLFGAVLSTLASSGVPNKALYANKLVRMMVKFNIRPNDYLLELLKQCHLTNSIESEDATKVLSQSIW</sequence>
<dbReference type="Pfam" id="PF13041">
    <property type="entry name" value="PPR_2"/>
    <property type="match status" value="2"/>
</dbReference>
<dbReference type="PANTHER" id="PTHR47447:SF21">
    <property type="entry name" value="PENTACOTRIPEPTIDE-REPEAT REGION OF PRORP DOMAIN-CONTAINING PROTEIN"/>
    <property type="match status" value="1"/>
</dbReference>
<organism evidence="4 5">
    <name type="scientific">Nitzschia inconspicua</name>
    <dbReference type="NCBI Taxonomy" id="303405"/>
    <lineage>
        <taxon>Eukaryota</taxon>
        <taxon>Sar</taxon>
        <taxon>Stramenopiles</taxon>
        <taxon>Ochrophyta</taxon>
        <taxon>Bacillariophyta</taxon>
        <taxon>Bacillariophyceae</taxon>
        <taxon>Bacillariophycidae</taxon>
        <taxon>Bacillariales</taxon>
        <taxon>Bacillariaceae</taxon>
        <taxon>Nitzschia</taxon>
    </lineage>
</organism>
<evidence type="ECO:0000313" key="4">
    <source>
        <dbReference type="EMBL" id="KAG7366101.1"/>
    </source>
</evidence>
<protein>
    <submittedName>
        <fullName evidence="4">PPR: pentatricopeptide repeat domain containing protein</fullName>
    </submittedName>
</protein>
<feature type="repeat" description="PPR" evidence="2">
    <location>
        <begin position="616"/>
        <end position="650"/>
    </location>
</feature>
<evidence type="ECO:0000256" key="2">
    <source>
        <dbReference type="PROSITE-ProRule" id="PRU00708"/>
    </source>
</evidence>
<reference evidence="4" key="1">
    <citation type="journal article" date="2021" name="Sci. Rep.">
        <title>Diploid genomic architecture of Nitzschia inconspicua, an elite biomass production diatom.</title>
        <authorList>
            <person name="Oliver A."/>
            <person name="Podell S."/>
            <person name="Pinowska A."/>
            <person name="Traller J.C."/>
            <person name="Smith S.R."/>
            <person name="McClure R."/>
            <person name="Beliaev A."/>
            <person name="Bohutskyi P."/>
            <person name="Hill E.A."/>
            <person name="Rabines A."/>
            <person name="Zheng H."/>
            <person name="Allen L.Z."/>
            <person name="Kuo A."/>
            <person name="Grigoriev I.V."/>
            <person name="Allen A.E."/>
            <person name="Hazlebeck D."/>
            <person name="Allen E.E."/>
        </authorList>
    </citation>
    <scope>NUCLEOTIDE SEQUENCE</scope>
    <source>
        <strain evidence="4">Hildebrandi</strain>
    </source>
</reference>
<dbReference type="AlphaFoldDB" id="A0A9K3Q062"/>
<proteinExistence type="predicted"/>
<evidence type="ECO:0000256" key="1">
    <source>
        <dbReference type="ARBA" id="ARBA00022737"/>
    </source>
</evidence>
<accession>A0A9K3Q062</accession>
<feature type="compositionally biased region" description="Polar residues" evidence="3">
    <location>
        <begin position="75"/>
        <end position="88"/>
    </location>
</feature>
<dbReference type="OrthoDB" id="46573at2759"/>
<gene>
    <name evidence="4" type="ORF">IV203_028771</name>
</gene>
<comment type="caution">
    <text evidence="4">The sequence shown here is derived from an EMBL/GenBank/DDBJ whole genome shotgun (WGS) entry which is preliminary data.</text>
</comment>
<dbReference type="NCBIfam" id="TIGR00756">
    <property type="entry name" value="PPR"/>
    <property type="match status" value="3"/>
</dbReference>
<feature type="repeat" description="PPR" evidence="2">
    <location>
        <begin position="703"/>
        <end position="737"/>
    </location>
</feature>
<dbReference type="PROSITE" id="PS51375">
    <property type="entry name" value="PPR"/>
    <property type="match status" value="4"/>
</dbReference>
<dbReference type="EMBL" id="JAGRRH010000007">
    <property type="protein sequence ID" value="KAG7366101.1"/>
    <property type="molecule type" value="Genomic_DNA"/>
</dbReference>
<dbReference type="Pfam" id="PF01535">
    <property type="entry name" value="PPR"/>
    <property type="match status" value="3"/>
</dbReference>
<name>A0A9K3Q062_9STRA</name>
<dbReference type="PANTHER" id="PTHR47447">
    <property type="entry name" value="OS03G0856100 PROTEIN"/>
    <property type="match status" value="1"/>
</dbReference>
<feature type="region of interest" description="Disordered" evidence="3">
    <location>
        <begin position="75"/>
        <end position="108"/>
    </location>
</feature>
<evidence type="ECO:0000256" key="3">
    <source>
        <dbReference type="SAM" id="MobiDB-lite"/>
    </source>
</evidence>
<evidence type="ECO:0000313" key="5">
    <source>
        <dbReference type="Proteomes" id="UP000693970"/>
    </source>
</evidence>
<feature type="repeat" description="PPR" evidence="2">
    <location>
        <begin position="492"/>
        <end position="526"/>
    </location>
</feature>
<reference evidence="4" key="2">
    <citation type="submission" date="2021-04" db="EMBL/GenBank/DDBJ databases">
        <authorList>
            <person name="Podell S."/>
        </authorList>
    </citation>
    <scope>NUCLEOTIDE SEQUENCE</scope>
    <source>
        <strain evidence="4">Hildebrandi</strain>
    </source>
</reference>
<keyword evidence="1" id="KW-0677">Repeat</keyword>
<dbReference type="Proteomes" id="UP000693970">
    <property type="component" value="Unassembled WGS sequence"/>
</dbReference>
<feature type="repeat" description="PPR" evidence="2">
    <location>
        <begin position="578"/>
        <end position="615"/>
    </location>
</feature>